<dbReference type="Proteomes" id="UP000011996">
    <property type="component" value="Unassembled WGS sequence"/>
</dbReference>
<dbReference type="PATRIC" id="fig|1263868.3.peg.684"/>
<organism evidence="2 3">
    <name type="scientific">Rhodopirellula europaea SH398</name>
    <dbReference type="NCBI Taxonomy" id="1263868"/>
    <lineage>
        <taxon>Bacteria</taxon>
        <taxon>Pseudomonadati</taxon>
        <taxon>Planctomycetota</taxon>
        <taxon>Planctomycetia</taxon>
        <taxon>Pirellulales</taxon>
        <taxon>Pirellulaceae</taxon>
        <taxon>Rhodopirellula</taxon>
    </lineage>
</organism>
<proteinExistence type="predicted"/>
<sequence>MMGHQSGVKTGCGKRRDRNSGPRVYPRLSTQCVLGRAIARGIAG</sequence>
<dbReference type="STRING" id="1263868.RESH_00623"/>
<dbReference type="EMBL" id="ANOF01000017">
    <property type="protein sequence ID" value="EMI28842.1"/>
    <property type="molecule type" value="Genomic_DNA"/>
</dbReference>
<name>M5SM66_9BACT</name>
<evidence type="ECO:0000256" key="1">
    <source>
        <dbReference type="SAM" id="MobiDB-lite"/>
    </source>
</evidence>
<accession>M5SM66</accession>
<protein>
    <submittedName>
        <fullName evidence="2">Uncharacterized protein</fullName>
    </submittedName>
</protein>
<gene>
    <name evidence="2" type="ORF">RESH_00623</name>
</gene>
<dbReference type="AlphaFoldDB" id="M5SM66"/>
<comment type="caution">
    <text evidence="2">The sequence shown here is derived from an EMBL/GenBank/DDBJ whole genome shotgun (WGS) entry which is preliminary data.</text>
</comment>
<reference evidence="2 3" key="1">
    <citation type="journal article" date="2013" name="Mar. Genomics">
        <title>Expression of sulfatases in Rhodopirellula baltica and the diversity of sulfatases in the genus Rhodopirellula.</title>
        <authorList>
            <person name="Wegner C.E."/>
            <person name="Richter-Heitmann T."/>
            <person name="Klindworth A."/>
            <person name="Klockow C."/>
            <person name="Richter M."/>
            <person name="Achstetter T."/>
            <person name="Glockner F.O."/>
            <person name="Harder J."/>
        </authorList>
    </citation>
    <scope>NUCLEOTIDE SEQUENCE [LARGE SCALE GENOMIC DNA]</scope>
    <source>
        <strain evidence="2 3">SH398</strain>
    </source>
</reference>
<evidence type="ECO:0000313" key="3">
    <source>
        <dbReference type="Proteomes" id="UP000011996"/>
    </source>
</evidence>
<feature type="region of interest" description="Disordered" evidence="1">
    <location>
        <begin position="1"/>
        <end position="25"/>
    </location>
</feature>
<evidence type="ECO:0000313" key="2">
    <source>
        <dbReference type="EMBL" id="EMI28842.1"/>
    </source>
</evidence>